<keyword evidence="16" id="KW-1185">Reference proteome</keyword>
<dbReference type="PROSITE" id="PS00856">
    <property type="entry name" value="GUANYLATE_KINASE_1"/>
    <property type="match status" value="1"/>
</dbReference>
<dbReference type="Pfam" id="PF00625">
    <property type="entry name" value="Guanylate_kin"/>
    <property type="match status" value="1"/>
</dbReference>
<gene>
    <name evidence="13" type="primary">gmk</name>
    <name evidence="15" type="ORF">RUMCAL_03223</name>
</gene>
<dbReference type="InterPro" id="IPR008145">
    <property type="entry name" value="GK/Ca_channel_bsu"/>
</dbReference>
<keyword evidence="6 13" id="KW-0963">Cytoplasm</keyword>
<evidence type="ECO:0000259" key="14">
    <source>
        <dbReference type="PROSITE" id="PS50052"/>
    </source>
</evidence>
<dbReference type="SUPFAM" id="SSF52540">
    <property type="entry name" value="P-loop containing nucleoside triphosphate hydrolases"/>
    <property type="match status" value="1"/>
</dbReference>
<dbReference type="eggNOG" id="COG0194">
    <property type="taxonomic scope" value="Bacteria"/>
</dbReference>
<evidence type="ECO:0000313" key="15">
    <source>
        <dbReference type="EMBL" id="ERJ87857.1"/>
    </source>
</evidence>
<comment type="caution">
    <text evidence="15">The sequence shown here is derived from an EMBL/GenBank/DDBJ whole genome shotgun (WGS) entry which is preliminary data.</text>
</comment>
<evidence type="ECO:0000256" key="11">
    <source>
        <dbReference type="ARBA" id="ARBA00030128"/>
    </source>
</evidence>
<sequence>MRKEVCSMKKGTLFVISGPSGCGKGTVLKEVLKNPDLYFSVSATTRDPRPGEVDGVNYRFMTNEAFEALIEQDGFLEYAGYCDHYYGSPKQPVEEQLAMGKSVILEIEVEGAMKVRAARPDAVFVFILPPSMTELENRLRGRGTEAEEVVQKRVAQAKREIGFAEKYDYVVINDDLSAAIADVNAILCAESHKTKKNLEEIKEVLGK</sequence>
<name>U2K6E7_9FIRM</name>
<dbReference type="NCBIfam" id="TIGR03263">
    <property type="entry name" value="guanyl_kin"/>
    <property type="match status" value="1"/>
</dbReference>
<feature type="binding site" evidence="13">
    <location>
        <begin position="18"/>
        <end position="25"/>
    </location>
    <ligand>
        <name>ATP</name>
        <dbReference type="ChEBI" id="CHEBI:30616"/>
    </ligand>
</feature>
<evidence type="ECO:0000256" key="12">
    <source>
        <dbReference type="ARBA" id="ARBA00048594"/>
    </source>
</evidence>
<evidence type="ECO:0000256" key="7">
    <source>
        <dbReference type="ARBA" id="ARBA00022679"/>
    </source>
</evidence>
<dbReference type="STRING" id="411473.RUMCAL_03223"/>
<reference evidence="15 16" key="1">
    <citation type="submission" date="2013-07" db="EMBL/GenBank/DDBJ databases">
        <authorList>
            <person name="Weinstock G."/>
            <person name="Sodergren E."/>
            <person name="Wylie T."/>
            <person name="Fulton L."/>
            <person name="Fulton R."/>
            <person name="Fronick C."/>
            <person name="O'Laughlin M."/>
            <person name="Godfrey J."/>
            <person name="Miner T."/>
            <person name="Herter B."/>
            <person name="Appelbaum E."/>
            <person name="Cordes M."/>
            <person name="Lek S."/>
            <person name="Wollam A."/>
            <person name="Pepin K.H."/>
            <person name="Palsikar V.B."/>
            <person name="Mitreva M."/>
            <person name="Wilson R.K."/>
        </authorList>
    </citation>
    <scope>NUCLEOTIDE SEQUENCE [LARGE SCALE GENOMIC DNA]</scope>
    <source>
        <strain evidence="15 16">ATCC 27760</strain>
    </source>
</reference>
<evidence type="ECO:0000256" key="4">
    <source>
        <dbReference type="ARBA" id="ARBA00012961"/>
    </source>
</evidence>
<dbReference type="GO" id="GO:0004385">
    <property type="term" value="F:GMP kinase activity"/>
    <property type="evidence" value="ECO:0007669"/>
    <property type="project" value="UniProtKB-UniRule"/>
</dbReference>
<dbReference type="InterPro" id="IPR017665">
    <property type="entry name" value="Guanylate_kinase"/>
</dbReference>
<evidence type="ECO:0000256" key="2">
    <source>
        <dbReference type="ARBA" id="ARBA00004496"/>
    </source>
</evidence>
<keyword evidence="7 13" id="KW-0808">Transferase</keyword>
<dbReference type="InterPro" id="IPR008144">
    <property type="entry name" value="Guanylate_kin-like_dom"/>
</dbReference>
<protein>
    <recommendedName>
        <fullName evidence="5 13">Guanylate kinase</fullName>
        <ecNumber evidence="4 13">2.7.4.8</ecNumber>
    </recommendedName>
    <alternativeName>
        <fullName evidence="11 13">GMP kinase</fullName>
    </alternativeName>
</protein>
<evidence type="ECO:0000256" key="6">
    <source>
        <dbReference type="ARBA" id="ARBA00022490"/>
    </source>
</evidence>
<dbReference type="FunFam" id="3.40.50.300:FF:000855">
    <property type="entry name" value="Guanylate kinase"/>
    <property type="match status" value="1"/>
</dbReference>
<comment type="function">
    <text evidence="1 13">Essential for recycling GMP and indirectly, cGMP.</text>
</comment>
<dbReference type="Proteomes" id="UP000016662">
    <property type="component" value="Unassembled WGS sequence"/>
</dbReference>
<evidence type="ECO:0000256" key="3">
    <source>
        <dbReference type="ARBA" id="ARBA00005790"/>
    </source>
</evidence>
<dbReference type="InterPro" id="IPR027417">
    <property type="entry name" value="P-loop_NTPase"/>
</dbReference>
<dbReference type="InterPro" id="IPR020590">
    <property type="entry name" value="Guanylate_kinase_CS"/>
</dbReference>
<dbReference type="HOGENOM" id="CLU_001715_1_2_9"/>
<dbReference type="EMBL" id="AWVF01000428">
    <property type="protein sequence ID" value="ERJ87857.1"/>
    <property type="molecule type" value="Genomic_DNA"/>
</dbReference>
<evidence type="ECO:0000256" key="8">
    <source>
        <dbReference type="ARBA" id="ARBA00022741"/>
    </source>
</evidence>
<dbReference type="EC" id="2.7.4.8" evidence="4 13"/>
<dbReference type="GO" id="GO:0005829">
    <property type="term" value="C:cytosol"/>
    <property type="evidence" value="ECO:0007669"/>
    <property type="project" value="TreeGrafter"/>
</dbReference>
<evidence type="ECO:0000256" key="10">
    <source>
        <dbReference type="ARBA" id="ARBA00022840"/>
    </source>
</evidence>
<evidence type="ECO:0000256" key="9">
    <source>
        <dbReference type="ARBA" id="ARBA00022777"/>
    </source>
</evidence>
<dbReference type="PROSITE" id="PS50052">
    <property type="entry name" value="GUANYLATE_KINASE_2"/>
    <property type="match status" value="1"/>
</dbReference>
<accession>U2K6E7</accession>
<evidence type="ECO:0000256" key="13">
    <source>
        <dbReference type="HAMAP-Rule" id="MF_00328"/>
    </source>
</evidence>
<dbReference type="Gene3D" id="3.40.50.300">
    <property type="entry name" value="P-loop containing nucleotide triphosphate hydrolases"/>
    <property type="match status" value="2"/>
</dbReference>
<evidence type="ECO:0000256" key="1">
    <source>
        <dbReference type="ARBA" id="ARBA00003531"/>
    </source>
</evidence>
<dbReference type="SMART" id="SM00072">
    <property type="entry name" value="GuKc"/>
    <property type="match status" value="1"/>
</dbReference>
<comment type="subcellular location">
    <subcellularLocation>
        <location evidence="2 13">Cytoplasm</location>
    </subcellularLocation>
</comment>
<feature type="domain" description="Guanylate kinase-like" evidence="14">
    <location>
        <begin position="11"/>
        <end position="188"/>
    </location>
</feature>
<keyword evidence="10 13" id="KW-0067">ATP-binding</keyword>
<dbReference type="HAMAP" id="MF_00328">
    <property type="entry name" value="Guanylate_kinase"/>
    <property type="match status" value="1"/>
</dbReference>
<dbReference type="PANTHER" id="PTHR23117:SF13">
    <property type="entry name" value="GUANYLATE KINASE"/>
    <property type="match status" value="1"/>
</dbReference>
<keyword evidence="8 13" id="KW-0547">Nucleotide-binding</keyword>
<dbReference type="PANTHER" id="PTHR23117">
    <property type="entry name" value="GUANYLATE KINASE-RELATED"/>
    <property type="match status" value="1"/>
</dbReference>
<comment type="similarity">
    <text evidence="3 13">Belongs to the guanylate kinase family.</text>
</comment>
<dbReference type="GO" id="GO:0005524">
    <property type="term" value="F:ATP binding"/>
    <property type="evidence" value="ECO:0007669"/>
    <property type="project" value="UniProtKB-UniRule"/>
</dbReference>
<dbReference type="CDD" id="cd00071">
    <property type="entry name" value="GMPK"/>
    <property type="match status" value="1"/>
</dbReference>
<evidence type="ECO:0000313" key="16">
    <source>
        <dbReference type="Proteomes" id="UP000016662"/>
    </source>
</evidence>
<proteinExistence type="inferred from homology"/>
<evidence type="ECO:0000256" key="5">
    <source>
        <dbReference type="ARBA" id="ARBA00016296"/>
    </source>
</evidence>
<dbReference type="PATRIC" id="fig|411473.3.peg.2696"/>
<keyword evidence="9 13" id="KW-0418">Kinase</keyword>
<comment type="catalytic activity">
    <reaction evidence="12 13">
        <text>GMP + ATP = GDP + ADP</text>
        <dbReference type="Rhea" id="RHEA:20780"/>
        <dbReference type="ChEBI" id="CHEBI:30616"/>
        <dbReference type="ChEBI" id="CHEBI:58115"/>
        <dbReference type="ChEBI" id="CHEBI:58189"/>
        <dbReference type="ChEBI" id="CHEBI:456216"/>
        <dbReference type="EC" id="2.7.4.8"/>
    </reaction>
</comment>
<dbReference type="FunFam" id="3.30.63.10:FF:000005">
    <property type="entry name" value="Guanylate kinase"/>
    <property type="match status" value="1"/>
</dbReference>
<organism evidence="15 16">
    <name type="scientific">Ruminococcus callidus ATCC 27760</name>
    <dbReference type="NCBI Taxonomy" id="411473"/>
    <lineage>
        <taxon>Bacteria</taxon>
        <taxon>Bacillati</taxon>
        <taxon>Bacillota</taxon>
        <taxon>Clostridia</taxon>
        <taxon>Eubacteriales</taxon>
        <taxon>Oscillospiraceae</taxon>
        <taxon>Ruminococcus</taxon>
    </lineage>
</organism>
<dbReference type="Gene3D" id="3.30.63.10">
    <property type="entry name" value="Guanylate Kinase phosphate binding domain"/>
    <property type="match status" value="1"/>
</dbReference>
<dbReference type="AlphaFoldDB" id="U2K6E7"/>